<accession>A0A2N7WP57</accession>
<keyword evidence="3" id="KW-1185">Reference proteome</keyword>
<dbReference type="PANTHER" id="PTHR32175:SF26">
    <property type="entry name" value="PROTEIN, PUTATIVE, EXPRESSED-RELATED"/>
    <property type="match status" value="1"/>
</dbReference>
<evidence type="ECO:0000313" key="2">
    <source>
        <dbReference type="EMBL" id="PMS31227.1"/>
    </source>
</evidence>
<gene>
    <name evidence="2" type="ORF">C0Z20_28515</name>
</gene>
<dbReference type="InterPro" id="IPR000863">
    <property type="entry name" value="Sulfotransferase_dom"/>
</dbReference>
<dbReference type="SUPFAM" id="SSF52540">
    <property type="entry name" value="P-loop containing nucleoside triphosphate hydrolases"/>
    <property type="match status" value="1"/>
</dbReference>
<name>A0A2N7WP57_9BURK</name>
<dbReference type="PANTHER" id="PTHR32175">
    <property type="entry name" value="PROTEIN, PUTATIVE, EXPRESSED-RELATED"/>
    <property type="match status" value="1"/>
</dbReference>
<dbReference type="EMBL" id="PNYC01000027">
    <property type="protein sequence ID" value="PMS31227.1"/>
    <property type="molecule type" value="Genomic_DNA"/>
</dbReference>
<protein>
    <submittedName>
        <fullName evidence="2">Nodulation protein NodH</fullName>
    </submittedName>
</protein>
<organism evidence="2 3">
    <name type="scientific">Trinickia symbiotica</name>
    <dbReference type="NCBI Taxonomy" id="863227"/>
    <lineage>
        <taxon>Bacteria</taxon>
        <taxon>Pseudomonadati</taxon>
        <taxon>Pseudomonadota</taxon>
        <taxon>Betaproteobacteria</taxon>
        <taxon>Burkholderiales</taxon>
        <taxon>Burkholderiaceae</taxon>
        <taxon>Trinickia</taxon>
    </lineage>
</organism>
<feature type="domain" description="Sulfotransferase" evidence="1">
    <location>
        <begin position="10"/>
        <end position="204"/>
    </location>
</feature>
<dbReference type="InterPro" id="IPR052796">
    <property type="entry name" value="Nod_factor_sulfotransferase"/>
</dbReference>
<evidence type="ECO:0000259" key="1">
    <source>
        <dbReference type="Pfam" id="PF00685"/>
    </source>
</evidence>
<evidence type="ECO:0000313" key="3">
    <source>
        <dbReference type="Proteomes" id="UP000235777"/>
    </source>
</evidence>
<sequence length="270" mass="30564">MNSATPPPQPFVILAMPRTGTHYLEELLNEHPNVSSNGELLNRYDANWADSDRLVRSDQELLKLAYQHYPPRAGKTNVAHVGCKINEPQFHDRPGFFDELTRWPGLKVILVVRENTLESLRSLKQARQSGQWLKFGSDSDSALPPRVRLTVEDCETYFKAADDFHARVARTFASTNMLTIDYESLLEEPCACLEKIWKFLGAAAHPFSGGTILQRQEGRSLDQTLENFHELKRHFAGGQYARFFEIGAMKGTNTCHESAGRHPSISPRLL</sequence>
<dbReference type="Proteomes" id="UP000235777">
    <property type="component" value="Unassembled WGS sequence"/>
</dbReference>
<dbReference type="Gene3D" id="3.40.50.300">
    <property type="entry name" value="P-loop containing nucleotide triphosphate hydrolases"/>
    <property type="match status" value="1"/>
</dbReference>
<comment type="caution">
    <text evidence="2">The sequence shown here is derived from an EMBL/GenBank/DDBJ whole genome shotgun (WGS) entry which is preliminary data.</text>
</comment>
<dbReference type="InterPro" id="IPR027417">
    <property type="entry name" value="P-loop_NTPase"/>
</dbReference>
<dbReference type="AlphaFoldDB" id="A0A2N7WP57"/>
<dbReference type="Pfam" id="PF00685">
    <property type="entry name" value="Sulfotransfer_1"/>
    <property type="match status" value="1"/>
</dbReference>
<proteinExistence type="predicted"/>
<reference evidence="2 3" key="1">
    <citation type="submission" date="2018-01" db="EMBL/GenBank/DDBJ databases">
        <title>Whole genome analyses suggest that Burkholderia sensu lato contains two further novel genera in the rhizoxinica-symbiotica group Mycetohabitans gen. nov., and Trinickia gen. nov.: implications for the evolution of diazotrophy and nodulation in the Burkholderiaceae.</title>
        <authorList>
            <person name="Estrada-de los Santos P."/>
            <person name="Palmer M."/>
            <person name="Chavez-Ramirez B."/>
            <person name="Beukes C."/>
            <person name="Steenkamp E.T."/>
            <person name="Hirsch A.M."/>
            <person name="Manyaka P."/>
            <person name="Maluk M."/>
            <person name="Lafos M."/>
            <person name="Crook M."/>
            <person name="Gross E."/>
            <person name="Simon M.F."/>
            <person name="Bueno dos Reis Junior F."/>
            <person name="Poole P.S."/>
            <person name="Venter S.N."/>
            <person name="James E.K."/>
        </authorList>
    </citation>
    <scope>NUCLEOTIDE SEQUENCE [LARGE SCALE GENOMIC DNA]</scope>
    <source>
        <strain evidence="2 3">JPY 581</strain>
    </source>
</reference>